<proteinExistence type="predicted"/>
<keyword evidence="2" id="KW-0732">Signal</keyword>
<reference evidence="3 4" key="1">
    <citation type="submission" date="2018-08" db="EMBL/GenBank/DDBJ databases">
        <title>Draft genome of the lignicolous fungus Coniochaeta pulveracea.</title>
        <authorList>
            <person name="Borstlap C.J."/>
            <person name="De Witt R.N."/>
            <person name="Botha A."/>
            <person name="Volschenk H."/>
        </authorList>
    </citation>
    <scope>NUCLEOTIDE SEQUENCE [LARGE SCALE GENOMIC DNA]</scope>
    <source>
        <strain evidence="3 4">CAB683</strain>
    </source>
</reference>
<feature type="signal peptide" evidence="2">
    <location>
        <begin position="1"/>
        <end position="22"/>
    </location>
</feature>
<name>A0A420YKT8_9PEZI</name>
<accession>A0A420YKT8</accession>
<dbReference type="STRING" id="177199.A0A420YKT8"/>
<feature type="compositionally biased region" description="Low complexity" evidence="1">
    <location>
        <begin position="345"/>
        <end position="368"/>
    </location>
</feature>
<keyword evidence="4" id="KW-1185">Reference proteome</keyword>
<evidence type="ECO:0008006" key="5">
    <source>
        <dbReference type="Google" id="ProtNLM"/>
    </source>
</evidence>
<comment type="caution">
    <text evidence="3">The sequence shown here is derived from an EMBL/GenBank/DDBJ whole genome shotgun (WGS) entry which is preliminary data.</text>
</comment>
<protein>
    <recommendedName>
        <fullName evidence="5">Chitin-binding type-4 domain-containing protein</fullName>
    </recommendedName>
</protein>
<dbReference type="OrthoDB" id="2342176at2759"/>
<dbReference type="Gene3D" id="2.70.50.70">
    <property type="match status" value="1"/>
</dbReference>
<gene>
    <name evidence="3" type="ORF">DL546_006220</name>
</gene>
<evidence type="ECO:0000256" key="2">
    <source>
        <dbReference type="SAM" id="SignalP"/>
    </source>
</evidence>
<evidence type="ECO:0000256" key="1">
    <source>
        <dbReference type="SAM" id="MobiDB-lite"/>
    </source>
</evidence>
<organism evidence="3 4">
    <name type="scientific">Coniochaeta pulveracea</name>
    <dbReference type="NCBI Taxonomy" id="177199"/>
    <lineage>
        <taxon>Eukaryota</taxon>
        <taxon>Fungi</taxon>
        <taxon>Dikarya</taxon>
        <taxon>Ascomycota</taxon>
        <taxon>Pezizomycotina</taxon>
        <taxon>Sordariomycetes</taxon>
        <taxon>Sordariomycetidae</taxon>
        <taxon>Coniochaetales</taxon>
        <taxon>Coniochaetaceae</taxon>
        <taxon>Coniochaeta</taxon>
    </lineage>
</organism>
<dbReference type="Proteomes" id="UP000275385">
    <property type="component" value="Unassembled WGS sequence"/>
</dbReference>
<evidence type="ECO:0000313" key="3">
    <source>
        <dbReference type="EMBL" id="RKU48509.1"/>
    </source>
</evidence>
<dbReference type="AlphaFoldDB" id="A0A420YKT8"/>
<evidence type="ECO:0000313" key="4">
    <source>
        <dbReference type="Proteomes" id="UP000275385"/>
    </source>
</evidence>
<dbReference type="PANTHER" id="PTHR36182:SF2">
    <property type="entry name" value="LYTIC POLYSACCHARIDE MONOOXYGENASE"/>
    <property type="match status" value="1"/>
</dbReference>
<feature type="region of interest" description="Disordered" evidence="1">
    <location>
        <begin position="340"/>
        <end position="369"/>
    </location>
</feature>
<dbReference type="PANTHER" id="PTHR36182">
    <property type="entry name" value="PROTEIN, PUTATIVE (AFU_ORTHOLOGUE AFUA_6G10930)-RELATED"/>
    <property type="match status" value="1"/>
</dbReference>
<sequence>MFASTLFPVVLAMLTGPALVQPHVVMNQPRPYRLDVKPYLDSGPLDALTPYKHVFPCHGFLDPDPGHDPTAVKAGEQLLVNFTIGAEHHGGSCQFSVLYDDDDPEVHANWKVIYSIIGGCPANSTLPLDVGFDSDPNIKLTQSLDAQQRISTPVCAEALGNNCARQFKIPIPKDMPSGRARFAWTWFNWVGNREMYMNCAPIEIHGGAEDRSFHDSLPSMFLANFDGAPCWTGPNPKIESGESNQGILNFPEPGNLGTVLEQPHFSIFTGPGYNCPVNTIVPAFNGVESQPTTAGVPSVSTSAAQSPSVATTTTGPPDVFPTVSPTDTTTIVPSLSFNNPTPSLTTVKTSTSRPSPVTSVTSTTSSSTYPGLAAELPVPTAPYVNGKRYVNTA</sequence>
<dbReference type="EMBL" id="QVQW01000004">
    <property type="protein sequence ID" value="RKU48509.1"/>
    <property type="molecule type" value="Genomic_DNA"/>
</dbReference>
<feature type="chain" id="PRO_5018989438" description="Chitin-binding type-4 domain-containing protein" evidence="2">
    <location>
        <begin position="23"/>
        <end position="393"/>
    </location>
</feature>